<name>A0A8D6PUE1_9EURY</name>
<dbReference type="Pfam" id="PF02830">
    <property type="entry name" value="V4R"/>
    <property type="match status" value="1"/>
</dbReference>
<feature type="coiled-coil region" evidence="1">
    <location>
        <begin position="26"/>
        <end position="86"/>
    </location>
</feature>
<dbReference type="PANTHER" id="PTHR35090:SF2">
    <property type="entry name" value="ARSR FAMILY TRANSCRIPTIONAL REGULATOR"/>
    <property type="match status" value="1"/>
</dbReference>
<proteinExistence type="predicted"/>
<protein>
    <submittedName>
        <fullName evidence="3">V4R domain-containing protein</fullName>
    </submittedName>
</protein>
<dbReference type="InterPro" id="IPR024096">
    <property type="entry name" value="NO_sig/Golgi_transp_ligand-bd"/>
</dbReference>
<dbReference type="EMBL" id="LR792632">
    <property type="protein sequence ID" value="CAB3287692.1"/>
    <property type="molecule type" value="Genomic_DNA"/>
</dbReference>
<dbReference type="GeneID" id="65883144"/>
<evidence type="ECO:0000259" key="2">
    <source>
        <dbReference type="SMART" id="SM00989"/>
    </source>
</evidence>
<organism evidence="3 4">
    <name type="scientific">Methanocaldococcus lauensis</name>
    <dbReference type="NCBI Taxonomy" id="2546128"/>
    <lineage>
        <taxon>Archaea</taxon>
        <taxon>Methanobacteriati</taxon>
        <taxon>Methanobacteriota</taxon>
        <taxon>Methanomada group</taxon>
        <taxon>Methanococci</taxon>
        <taxon>Methanococcales</taxon>
        <taxon>Methanocaldococcaceae</taxon>
        <taxon>Methanocaldococcus</taxon>
    </lineage>
</organism>
<accession>A0A8D6PUE1</accession>
<dbReference type="KEGG" id="mesg:MLAUSG7_0343"/>
<dbReference type="PANTHER" id="PTHR35090">
    <property type="entry name" value="DNA-DIRECTED RNA POLYMERASE SUBUNIT I"/>
    <property type="match status" value="1"/>
</dbReference>
<dbReference type="SMART" id="SM00989">
    <property type="entry name" value="V4R"/>
    <property type="match status" value="1"/>
</dbReference>
<dbReference type="SUPFAM" id="SSF111126">
    <property type="entry name" value="Ligand-binding domain in the NO signalling and Golgi transport"/>
    <property type="match status" value="1"/>
</dbReference>
<sequence>MSTSAMKIIEMLKIIDNRAKFMGIKLNMMKNLLEKYKDNKELLKEVLKITKGTRLHELILEAYPPLETLEKEIEEEDMTITLEESEEEKKAEEFCSFDGYVSIIAYVREYMRKYYFGYNVKKIFYEIGKDYAIKMGINNYDTMINFMNDEFGETHIETSEPLTFIVKNNKEAINCRASEPVCYITAGFIAGCLENITEKKYMIEVTEKKCLAKGDPYCQFIVKKSIRI</sequence>
<gene>
    <name evidence="3" type="ORF">MLAUSG7_0343</name>
</gene>
<reference evidence="3 4" key="1">
    <citation type="submission" date="2020-04" db="EMBL/GenBank/DDBJ databases">
        <authorList>
            <consortium name="Genoscope - CEA"/>
            <person name="William W."/>
        </authorList>
    </citation>
    <scope>NUCLEOTIDE SEQUENCE [LARGE SCALE GENOMIC DNA]</scope>
    <source>
        <strain evidence="3 4">SG7</strain>
    </source>
</reference>
<dbReference type="RefSeq" id="WP_214400247.1">
    <property type="nucleotide sequence ID" value="NZ_LR792632.1"/>
</dbReference>
<dbReference type="AlphaFoldDB" id="A0A8D6PUE1"/>
<keyword evidence="1" id="KW-0175">Coiled coil</keyword>
<feature type="domain" description="4-vinyl reductase 4VR" evidence="2">
    <location>
        <begin position="161"/>
        <end position="224"/>
    </location>
</feature>
<evidence type="ECO:0000313" key="4">
    <source>
        <dbReference type="Proteomes" id="UP000679213"/>
    </source>
</evidence>
<dbReference type="Proteomes" id="UP000679213">
    <property type="component" value="Chromosome I"/>
</dbReference>
<evidence type="ECO:0000313" key="3">
    <source>
        <dbReference type="EMBL" id="CAB3287692.1"/>
    </source>
</evidence>
<dbReference type="InterPro" id="IPR004096">
    <property type="entry name" value="V4R"/>
</dbReference>
<evidence type="ECO:0000256" key="1">
    <source>
        <dbReference type="SAM" id="Coils"/>
    </source>
</evidence>
<dbReference type="Gene3D" id="3.30.1380.20">
    <property type="entry name" value="Trafficking protein particle complex subunit 3"/>
    <property type="match status" value="1"/>
</dbReference>
<keyword evidence="4" id="KW-1185">Reference proteome</keyword>